<proteinExistence type="predicted"/>
<dbReference type="HOGENOM" id="CLU_235583_0_0_1"/>
<feature type="compositionally biased region" description="Polar residues" evidence="1">
    <location>
        <begin position="229"/>
        <end position="243"/>
    </location>
</feature>
<dbReference type="PANTHER" id="PTHR28122:SF1">
    <property type="entry name" value="E3 UBIQUITIN-PROTEIN LIGASE SUBSTRATE RECEPTOR MMS22"/>
    <property type="match status" value="1"/>
</dbReference>
<dbReference type="GO" id="GO:0031297">
    <property type="term" value="P:replication fork processing"/>
    <property type="evidence" value="ECO:0007669"/>
    <property type="project" value="InterPro"/>
</dbReference>
<evidence type="ECO:0008006" key="4">
    <source>
        <dbReference type="Google" id="ProtNLM"/>
    </source>
</evidence>
<dbReference type="InterPro" id="IPR019021">
    <property type="entry name" value="Mms22"/>
</dbReference>
<accession>A0A0C2X9U5</accession>
<feature type="compositionally biased region" description="Low complexity" evidence="1">
    <location>
        <begin position="137"/>
        <end position="152"/>
    </location>
</feature>
<dbReference type="Proteomes" id="UP000054549">
    <property type="component" value="Unassembled WGS sequence"/>
</dbReference>
<keyword evidence="3" id="KW-1185">Reference proteome</keyword>
<feature type="compositionally biased region" description="Low complexity" evidence="1">
    <location>
        <begin position="183"/>
        <end position="195"/>
    </location>
</feature>
<sequence>MNGDIVETSDPEEQEELRSAEHKLNGADPDQSWLSESPPRKRVKLDIETPHAVFEQQTFPLHSIMSPKESRSMRRRSTSQIRSPVFVYDGSQDPLLLVSSEPPFPPSSRPRSVSPCSLACSDSGPSAKHKDERVVVSTESSPLSISTSLGSSQEFRRLLSEEHDYATRDQPPSTTPLPYSRAGSPLTPGSSSPLSAMQPLFTPQASISGVEVTYSDSRGSEQMDIRDQGFQSNDPEESNTSRYSLRRRQPVQIAPYSVDKFQYKQALRHNPEALIRVRSPERNRQGPLDRYEDDGTQHESQDAGNMAHDGSPINQAQLQSESRNPSPGPENLSYPEILQSSSETDEDNESKAISKEAQIVFKARIAREARQKRKGAGASRKTRPFPVTNATEDTIAEDTSGLMNPTDRYDDLDGNTSYAARTSLAPNLPSPRFGDILEEDREVERDTERDAASASDGDSHDLQSKASGPSSRSVIEKRRLRMLGHMMPQSMVKQMLHQENSIGRPKQRRQRSEALSSEGEGNLPLGRTKIRKAANVLPTQQIRGDPESSDDAGRSGGTLDSDLEIITRSPNLFGQHQIEEDHEVLSISDSGSETEHSLVESSDGDVADEDIRVYLQEEDTGSDSMENDNLINRMLTHTSVIRKSSDARTSSRKLIAGNKRPRKRKYVTDVITHGARKHGKGRQLLLDFDRHDRDQSCDGNGFRPRAPRLPRANRRHTPSTSRTTGQPAARDRQNWKAGHRQARQNTNGVYTFSNQGRTRIVSSRNEGHPIVFHTEFEAPGARFPHDWANAFRPSDSRNSKLAKSNIANPSTSTERRENIEPMETSNAFAHDGTKSRRQKVVVDMGIHVLPSGISFSPDTFIGKGWLHELIGAPSTNASPPEPTSCHLCGYVLRSDMGCETFLIKLQSICEDLLEFSTGLPEVEHTEQRSEWNVIIRTVCQLVSWYHVTGSDNQRQQLIRKIEICAQNIVNHIRDLNFERKSLDIAILQLDWFAVELLARAHSASQSAAASTIFHESLLLLIGHLVELDAHSALAAVTSGNALNSSTVPQRSAELWVCLLHLLGSNQNGEKSRRNISFWSLLLAGLQAREEHSILEASEMVWRAIFSLCALSQFSVHGMTTSQPRLFGSWAVVLFALKKVRLAADPVIDQKLPTAHLTKRDKYIRILLFRCFQLCDKWQWQLEDASELFNELGEVFRSRKFANLRHERPDYPLFMLHRDWSRLLQHEEEDSAFMLFLKLVVRAIKAGQGAITPPKFKKLLSLAIPLGSLPFSKEVPPSKQELPMLFNRLSAIAIGAYLDPSSYKTRISHARTYVAFANADFTTRVAVIRGMVNLAILMKKIDLPLDATTEWITEIASTFSAELKKIPLSNRGGTSTENEGRNSQLTPQDGLHICIQILLLSVRCILDCHDNREYPDPALIWSIKDLLVNPRESKTIHEIRKLIEVLHKTRSSALHSPELQLVYNDNVENGASEGKEKILCNAIEKTHLVWFCWRNLAKHIQELKDRTLTIRQAKALDQWIYCWLGCIDILVRNGDTRWSSFLYLPKNLGIKNDAVRRRVDLGVANHLLRFYPMIYTTHTDMFLEVFFESLAVDEPTIEHEYVSSLLSVDGLQHPLLRELTSFHELNQPRCNISSTEFSTLRLPVLKVVLTSLNNALERQNGARSDPDVQKYIGYCIKCFSTIRSVFSRLERDSGTRTTYLKWCKQVFASLQGLGHILSHQKLADLLHWGRSLEMFS</sequence>
<feature type="compositionally biased region" description="Basic residues" evidence="1">
    <location>
        <begin position="705"/>
        <end position="717"/>
    </location>
</feature>
<dbReference type="Pfam" id="PF09462">
    <property type="entry name" value="Mus7"/>
    <property type="match status" value="1"/>
</dbReference>
<dbReference type="GO" id="GO:0035361">
    <property type="term" value="C:Cul8-RING ubiquitin ligase complex"/>
    <property type="evidence" value="ECO:0007669"/>
    <property type="project" value="TreeGrafter"/>
</dbReference>
<name>A0A0C2X9U5_AMAMK</name>
<evidence type="ECO:0000256" key="1">
    <source>
        <dbReference type="SAM" id="MobiDB-lite"/>
    </source>
</evidence>
<feature type="compositionally biased region" description="Basic and acidic residues" evidence="1">
    <location>
        <begin position="278"/>
        <end position="301"/>
    </location>
</feature>
<dbReference type="GO" id="GO:0000724">
    <property type="term" value="P:double-strand break repair via homologous recombination"/>
    <property type="evidence" value="ECO:0007669"/>
    <property type="project" value="TreeGrafter"/>
</dbReference>
<feature type="compositionally biased region" description="Polar residues" evidence="1">
    <location>
        <begin position="464"/>
        <end position="473"/>
    </location>
</feature>
<feature type="region of interest" description="Disordered" evidence="1">
    <location>
        <begin position="1"/>
        <end position="40"/>
    </location>
</feature>
<feature type="region of interest" description="Disordered" evidence="1">
    <location>
        <begin position="691"/>
        <end position="742"/>
    </location>
</feature>
<dbReference type="OrthoDB" id="2386201at2759"/>
<dbReference type="EMBL" id="KN818241">
    <property type="protein sequence ID" value="KIL65538.1"/>
    <property type="molecule type" value="Genomic_DNA"/>
</dbReference>
<gene>
    <name evidence="2" type="ORF">M378DRAFT_10669</name>
</gene>
<feature type="region of interest" description="Disordered" evidence="1">
    <location>
        <begin position="368"/>
        <end position="415"/>
    </location>
</feature>
<feature type="compositionally biased region" description="Polar residues" evidence="1">
    <location>
        <begin position="799"/>
        <end position="812"/>
    </location>
</feature>
<feature type="region of interest" description="Disordered" evidence="1">
    <location>
        <begin position="585"/>
        <end position="608"/>
    </location>
</feature>
<dbReference type="PANTHER" id="PTHR28122">
    <property type="entry name" value="E3 UBIQUITIN-PROTEIN LIGASE SUBSTRATE RECEPTOR MMS22"/>
    <property type="match status" value="1"/>
</dbReference>
<dbReference type="STRING" id="946122.A0A0C2X9U5"/>
<feature type="compositionally biased region" description="Basic and acidic residues" evidence="1">
    <location>
        <begin position="442"/>
        <end position="463"/>
    </location>
</feature>
<feature type="compositionally biased region" description="Basic and acidic residues" evidence="1">
    <location>
        <begin position="218"/>
        <end position="227"/>
    </location>
</feature>
<feature type="region of interest" description="Disordered" evidence="1">
    <location>
        <begin position="97"/>
        <end position="355"/>
    </location>
</feature>
<evidence type="ECO:0000313" key="3">
    <source>
        <dbReference type="Proteomes" id="UP000054549"/>
    </source>
</evidence>
<feature type="compositionally biased region" description="Basic and acidic residues" evidence="1">
    <location>
        <begin position="154"/>
        <end position="167"/>
    </location>
</feature>
<feature type="compositionally biased region" description="Basic residues" evidence="1">
    <location>
        <begin position="370"/>
        <end position="383"/>
    </location>
</feature>
<reference evidence="2 3" key="1">
    <citation type="submission" date="2014-04" db="EMBL/GenBank/DDBJ databases">
        <title>Evolutionary Origins and Diversification of the Mycorrhizal Mutualists.</title>
        <authorList>
            <consortium name="DOE Joint Genome Institute"/>
            <consortium name="Mycorrhizal Genomics Consortium"/>
            <person name="Kohler A."/>
            <person name="Kuo A."/>
            <person name="Nagy L.G."/>
            <person name="Floudas D."/>
            <person name="Copeland A."/>
            <person name="Barry K.W."/>
            <person name="Cichocki N."/>
            <person name="Veneault-Fourrey C."/>
            <person name="LaButti K."/>
            <person name="Lindquist E.A."/>
            <person name="Lipzen A."/>
            <person name="Lundell T."/>
            <person name="Morin E."/>
            <person name="Murat C."/>
            <person name="Riley R."/>
            <person name="Ohm R."/>
            <person name="Sun H."/>
            <person name="Tunlid A."/>
            <person name="Henrissat B."/>
            <person name="Grigoriev I.V."/>
            <person name="Hibbett D.S."/>
            <person name="Martin F."/>
        </authorList>
    </citation>
    <scope>NUCLEOTIDE SEQUENCE [LARGE SCALE GENOMIC DNA]</scope>
    <source>
        <strain evidence="2 3">Koide BX008</strain>
    </source>
</reference>
<feature type="compositionally biased region" description="Low complexity" evidence="1">
    <location>
        <begin position="109"/>
        <end position="118"/>
    </location>
</feature>
<feature type="region of interest" description="Disordered" evidence="1">
    <location>
        <begin position="442"/>
        <end position="474"/>
    </location>
</feature>
<feature type="compositionally biased region" description="Polar residues" evidence="1">
    <location>
        <begin position="312"/>
        <end position="325"/>
    </location>
</feature>
<feature type="region of interest" description="Disordered" evidence="1">
    <location>
        <begin position="792"/>
        <end position="818"/>
    </location>
</feature>
<organism evidence="2 3">
    <name type="scientific">Amanita muscaria (strain Koide BX008)</name>
    <dbReference type="NCBI Taxonomy" id="946122"/>
    <lineage>
        <taxon>Eukaryota</taxon>
        <taxon>Fungi</taxon>
        <taxon>Dikarya</taxon>
        <taxon>Basidiomycota</taxon>
        <taxon>Agaricomycotina</taxon>
        <taxon>Agaricomycetes</taxon>
        <taxon>Agaricomycetidae</taxon>
        <taxon>Agaricales</taxon>
        <taxon>Pluteineae</taxon>
        <taxon>Amanitaceae</taxon>
        <taxon>Amanita</taxon>
    </lineage>
</organism>
<dbReference type="GO" id="GO:0005634">
    <property type="term" value="C:nucleus"/>
    <property type="evidence" value="ECO:0007669"/>
    <property type="project" value="InterPro"/>
</dbReference>
<dbReference type="InParanoid" id="A0A0C2X9U5"/>
<evidence type="ECO:0000313" key="2">
    <source>
        <dbReference type="EMBL" id="KIL65538.1"/>
    </source>
</evidence>
<feature type="region of interest" description="Disordered" evidence="1">
    <location>
        <begin position="498"/>
        <end position="563"/>
    </location>
</feature>
<protein>
    <recommendedName>
        <fullName evidence="4">Mus7/MMS22 family protein</fullName>
    </recommendedName>
</protein>
<feature type="compositionally biased region" description="Basic and acidic residues" evidence="1">
    <location>
        <begin position="16"/>
        <end position="25"/>
    </location>
</feature>